<dbReference type="Gene3D" id="3.40.190.10">
    <property type="entry name" value="Periplasmic binding protein-like II"/>
    <property type="match status" value="2"/>
</dbReference>
<gene>
    <name evidence="6" type="ORF">AP20H10_08860</name>
</gene>
<accession>A0ABP9ZIC3</accession>
<evidence type="ECO:0000256" key="4">
    <source>
        <dbReference type="ARBA" id="ARBA00023163"/>
    </source>
</evidence>
<dbReference type="Proteomes" id="UP001438112">
    <property type="component" value="Unassembled WGS sequence"/>
</dbReference>
<dbReference type="SUPFAM" id="SSF53850">
    <property type="entry name" value="Periplasmic binding protein-like II"/>
    <property type="match status" value="1"/>
</dbReference>
<dbReference type="Pfam" id="PF03466">
    <property type="entry name" value="LysR_substrate"/>
    <property type="match status" value="1"/>
</dbReference>
<dbReference type="InterPro" id="IPR050950">
    <property type="entry name" value="HTH-type_LysR_regulators"/>
</dbReference>
<sequence length="289" mass="32846">MNRFFVLEAVLQNKSFTKAAEQLGYTQSSVSQMMASLEKEFNMHILKRSRSGVELTPDGEKLYPFIRQTLKQYRSLLDTAESINGLQSGTIRIGAITSVSCYWLPQLFKEFKTKFPKINFILNQGDYGTILEWLKNDQIDFAIMTAEFGTGFNKTLIHKTSMNAFLPKNHPLAELDQIPIEKLADDPFILVEGGGYSEPLEAFKQAGLTPDVRYIIQDDYTIMAMVEAGLGISILSELVFERTDFKVVSKPIVPDVTRPVAIVYKNKEELPIASQYFVDFIVDHKEELY</sequence>
<dbReference type="CDD" id="cd05466">
    <property type="entry name" value="PBP2_LTTR_substrate"/>
    <property type="match status" value="1"/>
</dbReference>
<dbReference type="PANTHER" id="PTHR30419:SF28">
    <property type="entry name" value="HTH-TYPE TRANSCRIPTIONAL REGULATOR BSDA"/>
    <property type="match status" value="1"/>
</dbReference>
<evidence type="ECO:0000313" key="6">
    <source>
        <dbReference type="EMBL" id="GAA6114523.1"/>
    </source>
</evidence>
<keyword evidence="2" id="KW-0805">Transcription regulation</keyword>
<organism evidence="6 7">
    <name type="scientific">Apilactobacillus apinorum</name>
    <dbReference type="NCBI Taxonomy" id="1218495"/>
    <lineage>
        <taxon>Bacteria</taxon>
        <taxon>Bacillati</taxon>
        <taxon>Bacillota</taxon>
        <taxon>Bacilli</taxon>
        <taxon>Lactobacillales</taxon>
        <taxon>Lactobacillaceae</taxon>
        <taxon>Apilactobacillus</taxon>
    </lineage>
</organism>
<feature type="domain" description="HTH lysR-type" evidence="5">
    <location>
        <begin position="1"/>
        <end position="56"/>
    </location>
</feature>
<evidence type="ECO:0000313" key="7">
    <source>
        <dbReference type="Proteomes" id="UP001438112"/>
    </source>
</evidence>
<dbReference type="Gene3D" id="1.10.10.10">
    <property type="entry name" value="Winged helix-like DNA-binding domain superfamily/Winged helix DNA-binding domain"/>
    <property type="match status" value="1"/>
</dbReference>
<dbReference type="PANTHER" id="PTHR30419">
    <property type="entry name" value="HTH-TYPE TRANSCRIPTIONAL REGULATOR YBHD"/>
    <property type="match status" value="1"/>
</dbReference>
<dbReference type="SUPFAM" id="SSF46785">
    <property type="entry name" value="Winged helix' DNA-binding domain"/>
    <property type="match status" value="1"/>
</dbReference>
<reference evidence="6 7" key="1">
    <citation type="submission" date="2024-03" db="EMBL/GenBank/DDBJ databases">
        <title>Inconsistent identification of Apilactobacillus kunkeei-related strains obtained by well-developed overall genome related indices.</title>
        <authorList>
            <person name="Maeno S."/>
            <person name="Endo A."/>
        </authorList>
    </citation>
    <scope>NUCLEOTIDE SEQUENCE [LARGE SCALE GENOMIC DNA]</scope>
    <source>
        <strain evidence="6 7">20H-10</strain>
    </source>
</reference>
<evidence type="ECO:0000256" key="3">
    <source>
        <dbReference type="ARBA" id="ARBA00023125"/>
    </source>
</evidence>
<dbReference type="Pfam" id="PF00126">
    <property type="entry name" value="HTH_1"/>
    <property type="match status" value="1"/>
</dbReference>
<dbReference type="RefSeq" id="WP_353318078.1">
    <property type="nucleotide sequence ID" value="NZ_BAABVV010000036.1"/>
</dbReference>
<keyword evidence="4" id="KW-0804">Transcription</keyword>
<dbReference type="InterPro" id="IPR036390">
    <property type="entry name" value="WH_DNA-bd_sf"/>
</dbReference>
<evidence type="ECO:0000256" key="2">
    <source>
        <dbReference type="ARBA" id="ARBA00023015"/>
    </source>
</evidence>
<comment type="caution">
    <text evidence="6">The sequence shown here is derived from an EMBL/GenBank/DDBJ whole genome shotgun (WGS) entry which is preliminary data.</text>
</comment>
<dbReference type="InterPro" id="IPR000847">
    <property type="entry name" value="LysR_HTH_N"/>
</dbReference>
<protein>
    <submittedName>
        <fullName evidence="6">LysR family transcriptional regulator</fullName>
    </submittedName>
</protein>
<dbReference type="EMBL" id="BAABVV010000036">
    <property type="protein sequence ID" value="GAA6114523.1"/>
    <property type="molecule type" value="Genomic_DNA"/>
</dbReference>
<comment type="similarity">
    <text evidence="1">Belongs to the LysR transcriptional regulatory family.</text>
</comment>
<proteinExistence type="inferred from homology"/>
<dbReference type="InterPro" id="IPR005119">
    <property type="entry name" value="LysR_subst-bd"/>
</dbReference>
<dbReference type="InterPro" id="IPR036388">
    <property type="entry name" value="WH-like_DNA-bd_sf"/>
</dbReference>
<keyword evidence="7" id="KW-1185">Reference proteome</keyword>
<name>A0ABP9ZIC3_9LACO</name>
<dbReference type="PRINTS" id="PR00039">
    <property type="entry name" value="HTHLYSR"/>
</dbReference>
<evidence type="ECO:0000256" key="1">
    <source>
        <dbReference type="ARBA" id="ARBA00009437"/>
    </source>
</evidence>
<evidence type="ECO:0000259" key="5">
    <source>
        <dbReference type="PROSITE" id="PS50931"/>
    </source>
</evidence>
<keyword evidence="3" id="KW-0238">DNA-binding</keyword>
<dbReference type="PROSITE" id="PS50931">
    <property type="entry name" value="HTH_LYSR"/>
    <property type="match status" value="1"/>
</dbReference>